<gene>
    <name evidence="8" type="primary">bioC</name>
    <name evidence="10" type="ORF">C7443_105219</name>
</gene>
<organism evidence="10 11">
    <name type="scientific">Plasticicumulans acidivorans</name>
    <dbReference type="NCBI Taxonomy" id="886464"/>
    <lineage>
        <taxon>Bacteria</taxon>
        <taxon>Pseudomonadati</taxon>
        <taxon>Pseudomonadota</taxon>
        <taxon>Gammaproteobacteria</taxon>
        <taxon>Candidatus Competibacteraceae</taxon>
        <taxon>Plasticicumulans</taxon>
    </lineage>
</organism>
<proteinExistence type="inferred from homology"/>
<keyword evidence="6 8" id="KW-0949">S-adenosyl-L-methionine</keyword>
<dbReference type="InterPro" id="IPR011814">
    <property type="entry name" value="BioC"/>
</dbReference>
<dbReference type="CDD" id="cd02440">
    <property type="entry name" value="AdoMet_MTases"/>
    <property type="match status" value="1"/>
</dbReference>
<dbReference type="PANTHER" id="PTHR13090:SF1">
    <property type="entry name" value="ARGININE-HYDROXYLASE NDUFAF5, MITOCHONDRIAL"/>
    <property type="match status" value="1"/>
</dbReference>
<comment type="similarity">
    <text evidence="8">Belongs to the methyltransferase superfamily.</text>
</comment>
<protein>
    <recommendedName>
        <fullName evidence="3 8">Malonyl-[acyl-carrier protein] O-methyltransferase</fullName>
        <shortName evidence="8">Malonyl-ACP O-methyltransferase</shortName>
        <ecNumber evidence="3 8">2.1.1.197</ecNumber>
    </recommendedName>
    <alternativeName>
        <fullName evidence="8">Biotin synthesis protein BioC</fullName>
    </alternativeName>
</protein>
<dbReference type="NCBIfam" id="TIGR02072">
    <property type="entry name" value="BioC"/>
    <property type="match status" value="1"/>
</dbReference>
<dbReference type="EMBL" id="QGTJ01000005">
    <property type="protein sequence ID" value="PWV61786.1"/>
    <property type="molecule type" value="Genomic_DNA"/>
</dbReference>
<dbReference type="GO" id="GO:0008757">
    <property type="term" value="F:S-adenosylmethionine-dependent methyltransferase activity"/>
    <property type="evidence" value="ECO:0007669"/>
    <property type="project" value="InterPro"/>
</dbReference>
<dbReference type="HAMAP" id="MF_00835">
    <property type="entry name" value="BioC"/>
    <property type="match status" value="1"/>
</dbReference>
<evidence type="ECO:0000256" key="8">
    <source>
        <dbReference type="HAMAP-Rule" id="MF_00835"/>
    </source>
</evidence>
<dbReference type="Proteomes" id="UP000246569">
    <property type="component" value="Unassembled WGS sequence"/>
</dbReference>
<dbReference type="GO" id="GO:0009102">
    <property type="term" value="P:biotin biosynthetic process"/>
    <property type="evidence" value="ECO:0007669"/>
    <property type="project" value="UniProtKB-UniRule"/>
</dbReference>
<keyword evidence="4 8" id="KW-0489">Methyltransferase</keyword>
<evidence type="ECO:0000256" key="6">
    <source>
        <dbReference type="ARBA" id="ARBA00022691"/>
    </source>
</evidence>
<dbReference type="UniPathway" id="UPA00078"/>
<dbReference type="GO" id="GO:0032259">
    <property type="term" value="P:methylation"/>
    <property type="evidence" value="ECO:0007669"/>
    <property type="project" value="UniProtKB-KW"/>
</dbReference>
<keyword evidence="11" id="KW-1185">Reference proteome</keyword>
<dbReference type="EC" id="2.1.1.197" evidence="3 8"/>
<dbReference type="InterPro" id="IPR029063">
    <property type="entry name" value="SAM-dependent_MTases_sf"/>
</dbReference>
<comment type="caution">
    <text evidence="10">The sequence shown here is derived from an EMBL/GenBank/DDBJ whole genome shotgun (WGS) entry which is preliminary data.</text>
</comment>
<evidence type="ECO:0000256" key="5">
    <source>
        <dbReference type="ARBA" id="ARBA00022679"/>
    </source>
</evidence>
<evidence type="ECO:0000256" key="3">
    <source>
        <dbReference type="ARBA" id="ARBA00012327"/>
    </source>
</evidence>
<evidence type="ECO:0000256" key="1">
    <source>
        <dbReference type="ARBA" id="ARBA00000852"/>
    </source>
</evidence>
<feature type="domain" description="Methyltransferase type 11" evidence="9">
    <location>
        <begin position="54"/>
        <end position="150"/>
    </location>
</feature>
<dbReference type="AlphaFoldDB" id="A0A317MUU8"/>
<accession>A0A317MUU8</accession>
<evidence type="ECO:0000256" key="4">
    <source>
        <dbReference type="ARBA" id="ARBA00022603"/>
    </source>
</evidence>
<evidence type="ECO:0000313" key="10">
    <source>
        <dbReference type="EMBL" id="PWV61786.1"/>
    </source>
</evidence>
<dbReference type="Pfam" id="PF08241">
    <property type="entry name" value="Methyltransf_11"/>
    <property type="match status" value="1"/>
</dbReference>
<evidence type="ECO:0000256" key="2">
    <source>
        <dbReference type="ARBA" id="ARBA00004746"/>
    </source>
</evidence>
<dbReference type="InterPro" id="IPR050602">
    <property type="entry name" value="Malonyl-ACP_OMT"/>
</dbReference>
<dbReference type="Gene3D" id="3.40.50.150">
    <property type="entry name" value="Vaccinia Virus protein VP39"/>
    <property type="match status" value="1"/>
</dbReference>
<evidence type="ECO:0000259" key="9">
    <source>
        <dbReference type="Pfam" id="PF08241"/>
    </source>
</evidence>
<comment type="function">
    <text evidence="8">Converts the free carboxyl group of a malonyl-thioester to its methyl ester by transfer of a methyl group from S-adenosyl-L-methionine (SAM). It allows to synthesize pimeloyl-ACP via the fatty acid synthetic pathway.</text>
</comment>
<evidence type="ECO:0000313" key="11">
    <source>
        <dbReference type="Proteomes" id="UP000246569"/>
    </source>
</evidence>
<evidence type="ECO:0000256" key="7">
    <source>
        <dbReference type="ARBA" id="ARBA00022756"/>
    </source>
</evidence>
<dbReference type="RefSeq" id="WP_110018572.1">
    <property type="nucleotide sequence ID" value="NZ_QGTJ01000005.1"/>
</dbReference>
<comment type="pathway">
    <text evidence="2 8">Cofactor biosynthesis; biotin biosynthesis.</text>
</comment>
<comment type="catalytic activity">
    <reaction evidence="1 8">
        <text>malonyl-[ACP] + S-adenosyl-L-methionine = malonyl-[ACP] methyl ester + S-adenosyl-L-homocysteine</text>
        <dbReference type="Rhea" id="RHEA:17105"/>
        <dbReference type="Rhea" id="RHEA-COMP:9623"/>
        <dbReference type="Rhea" id="RHEA-COMP:9954"/>
        <dbReference type="ChEBI" id="CHEBI:57856"/>
        <dbReference type="ChEBI" id="CHEBI:59789"/>
        <dbReference type="ChEBI" id="CHEBI:78449"/>
        <dbReference type="ChEBI" id="CHEBI:78845"/>
        <dbReference type="EC" id="2.1.1.197"/>
    </reaction>
</comment>
<dbReference type="GO" id="GO:0010340">
    <property type="term" value="F:carboxyl-O-methyltransferase activity"/>
    <property type="evidence" value="ECO:0007669"/>
    <property type="project" value="UniProtKB-UniRule"/>
</dbReference>
<dbReference type="InterPro" id="IPR013216">
    <property type="entry name" value="Methyltransf_11"/>
</dbReference>
<reference evidence="10 11" key="1">
    <citation type="submission" date="2018-05" db="EMBL/GenBank/DDBJ databases">
        <title>Genomic Encyclopedia of Type Strains, Phase IV (KMG-IV): sequencing the most valuable type-strain genomes for metagenomic binning, comparative biology and taxonomic classification.</title>
        <authorList>
            <person name="Goeker M."/>
        </authorList>
    </citation>
    <scope>NUCLEOTIDE SEQUENCE [LARGE SCALE GENOMIC DNA]</scope>
    <source>
        <strain evidence="10 11">DSM 23606</strain>
    </source>
</reference>
<name>A0A317MUU8_9GAMM</name>
<dbReference type="GO" id="GO:0102130">
    <property type="term" value="F:malonyl-CoA methyltransferase activity"/>
    <property type="evidence" value="ECO:0007669"/>
    <property type="project" value="UniProtKB-EC"/>
</dbReference>
<sequence>MTDDSDFHLDWRLVRANFDASAARYDEVAVLQREVGTRLLERLDLVKLAPRAVLDLGCGTGVGTRALLDRYPRALVTGLDLAPAMCALTRARSRWLRKVRAVCADAARLPLADDSVDLVFSNFTLQWCSDLDRVFAEVRRVLRPNGLLLFTTLGPDTLHELRAAWATVDDRVHVNAFTDMHDIGDALLRARLADPVMDVERFTLTYPQVRTLMQDLKVLGAHNVSAGRTRGLTGPRRLAAMIAAYERWRRDGQLPATYEIVYGHAWAPAQKLVQADAGGVVHVPLSQLRRPRS</sequence>
<keyword evidence="7 8" id="KW-0093">Biotin biosynthesis</keyword>
<keyword evidence="5 8" id="KW-0808">Transferase</keyword>
<dbReference type="OrthoDB" id="9760689at2"/>
<dbReference type="SUPFAM" id="SSF53335">
    <property type="entry name" value="S-adenosyl-L-methionine-dependent methyltransferases"/>
    <property type="match status" value="1"/>
</dbReference>
<dbReference type="PANTHER" id="PTHR13090">
    <property type="entry name" value="ARGININE-HYDROXYLASE NDUFAF5, MITOCHONDRIAL"/>
    <property type="match status" value="1"/>
</dbReference>